<organism evidence="1 2">
    <name type="scientific">Blumeria hordei</name>
    <name type="common">Barley powdery mildew</name>
    <name type="synonym">Blumeria graminis f. sp. hordei</name>
    <dbReference type="NCBI Taxonomy" id="2867405"/>
    <lineage>
        <taxon>Eukaryota</taxon>
        <taxon>Fungi</taxon>
        <taxon>Dikarya</taxon>
        <taxon>Ascomycota</taxon>
        <taxon>Pezizomycotina</taxon>
        <taxon>Leotiomycetes</taxon>
        <taxon>Erysiphales</taxon>
        <taxon>Erysiphaceae</taxon>
        <taxon>Blumeria</taxon>
    </lineage>
</organism>
<dbReference type="VEuPathDB" id="FungiDB:BLGHR1_13933"/>
<proteinExistence type="predicted"/>
<reference evidence="1 2" key="1">
    <citation type="submission" date="2017-11" db="EMBL/GenBank/DDBJ databases">
        <authorList>
            <person name="Kracher B."/>
        </authorList>
    </citation>
    <scope>NUCLEOTIDE SEQUENCE [LARGE SCALE GENOMIC DNA]</scope>
    <source>
        <strain evidence="1 2">RACE1</strain>
    </source>
</reference>
<evidence type="ECO:0000313" key="2">
    <source>
        <dbReference type="Proteomes" id="UP000275772"/>
    </source>
</evidence>
<protein>
    <submittedName>
        <fullName evidence="1">Uncharacterized protein</fullName>
    </submittedName>
</protein>
<name>A0A383US21_BLUHO</name>
<dbReference type="AlphaFoldDB" id="A0A383US21"/>
<dbReference type="Proteomes" id="UP000275772">
    <property type="component" value="Unassembled WGS sequence"/>
</dbReference>
<sequence length="177" mass="19797">MCPSVMPFTQYKLLKTSIYPSELCTLSARVSKPEAVEFSGFLGNPFTTPITPPAAYTNFLKNVSREKASQIALSSLSPLSRDHKIGVSHLDSSKASSYVHHSNYSSLERPSTQKGSALKPFPSMSSRITAWGIYSPCRARTPYKWVNRCQRNRIQGAKSLSCQSHYRQFLKRDKKSG</sequence>
<evidence type="ECO:0000313" key="1">
    <source>
        <dbReference type="EMBL" id="SZF03144.1"/>
    </source>
</evidence>
<dbReference type="EMBL" id="UNSH01000046">
    <property type="protein sequence ID" value="SZF03144.1"/>
    <property type="molecule type" value="Genomic_DNA"/>
</dbReference>
<gene>
    <name evidence="1" type="ORF">BLGHR1_13933</name>
</gene>
<accession>A0A383US21</accession>